<keyword evidence="6" id="KW-0645">Protease</keyword>
<dbReference type="SUPFAM" id="SSF56601">
    <property type="entry name" value="beta-lactamase/transpeptidase-like"/>
    <property type="match status" value="1"/>
</dbReference>
<dbReference type="Proteomes" id="UP000007934">
    <property type="component" value="Chromosome"/>
</dbReference>
<dbReference type="Pfam" id="PF00905">
    <property type="entry name" value="Transpeptidase"/>
    <property type="match status" value="1"/>
</dbReference>
<feature type="transmembrane region" description="Helical" evidence="14">
    <location>
        <begin position="7"/>
        <end position="29"/>
    </location>
</feature>
<dbReference type="Gene3D" id="3.90.1310.10">
    <property type="entry name" value="Penicillin-binding protein 2a (Domain 2)"/>
    <property type="match status" value="1"/>
</dbReference>
<dbReference type="RefSeq" id="WP_013469218.1">
    <property type="nucleotide sequence ID" value="NC_014810.2"/>
</dbReference>
<organism evidence="17 18">
    <name type="scientific">Helicobacter felis (strain ATCC 49179 / CCUG 28539 / NCTC 12436 / CS1)</name>
    <dbReference type="NCBI Taxonomy" id="936155"/>
    <lineage>
        <taxon>Bacteria</taxon>
        <taxon>Pseudomonadati</taxon>
        <taxon>Campylobacterota</taxon>
        <taxon>Epsilonproteobacteria</taxon>
        <taxon>Campylobacterales</taxon>
        <taxon>Helicobacteraceae</taxon>
        <taxon>Helicobacter</taxon>
    </lineage>
</organism>
<evidence type="ECO:0000256" key="2">
    <source>
        <dbReference type="ARBA" id="ARBA00004236"/>
    </source>
</evidence>
<dbReference type="FunFam" id="3.40.710.10:FF:000024">
    <property type="entry name" value="Penicillin-binding protein 2"/>
    <property type="match status" value="1"/>
</dbReference>
<dbReference type="GO" id="GO:0008360">
    <property type="term" value="P:regulation of cell shape"/>
    <property type="evidence" value="ECO:0007669"/>
    <property type="project" value="UniProtKB-KW"/>
</dbReference>
<dbReference type="GO" id="GO:0009002">
    <property type="term" value="F:serine-type D-Ala-D-Ala carboxypeptidase activity"/>
    <property type="evidence" value="ECO:0007669"/>
    <property type="project" value="InterPro"/>
</dbReference>
<evidence type="ECO:0000259" key="16">
    <source>
        <dbReference type="Pfam" id="PF03717"/>
    </source>
</evidence>
<dbReference type="PANTHER" id="PTHR30627:SF2">
    <property type="entry name" value="PEPTIDOGLYCAN D,D-TRANSPEPTIDASE MRDA"/>
    <property type="match status" value="1"/>
</dbReference>
<dbReference type="Pfam" id="PF03717">
    <property type="entry name" value="PBP_dimer"/>
    <property type="match status" value="1"/>
</dbReference>
<evidence type="ECO:0000256" key="4">
    <source>
        <dbReference type="ARBA" id="ARBA00022519"/>
    </source>
</evidence>
<evidence type="ECO:0000256" key="9">
    <source>
        <dbReference type="ARBA" id="ARBA00022960"/>
    </source>
</evidence>
<keyword evidence="3" id="KW-1003">Cell membrane</keyword>
<dbReference type="InterPro" id="IPR036138">
    <property type="entry name" value="PBP_dimer_sf"/>
</dbReference>
<accession>E7ABH3</accession>
<evidence type="ECO:0000256" key="13">
    <source>
        <dbReference type="ARBA" id="ARBA00023316"/>
    </source>
</evidence>
<keyword evidence="12 14" id="KW-0472">Membrane</keyword>
<dbReference type="eggNOG" id="COG0768">
    <property type="taxonomic scope" value="Bacteria"/>
</dbReference>
<dbReference type="STRING" id="936155.HFELIS_07680"/>
<dbReference type="GO" id="GO:0006508">
    <property type="term" value="P:proteolysis"/>
    <property type="evidence" value="ECO:0007669"/>
    <property type="project" value="UniProtKB-KW"/>
</dbReference>
<evidence type="ECO:0000256" key="6">
    <source>
        <dbReference type="ARBA" id="ARBA00022670"/>
    </source>
</evidence>
<dbReference type="GO" id="GO:0071555">
    <property type="term" value="P:cell wall organization"/>
    <property type="evidence" value="ECO:0007669"/>
    <property type="project" value="UniProtKB-KW"/>
</dbReference>
<dbReference type="AlphaFoldDB" id="E7ABH3"/>
<keyword evidence="5" id="KW-0121">Carboxypeptidase</keyword>
<keyword evidence="8" id="KW-0378">Hydrolase</keyword>
<evidence type="ECO:0000313" key="18">
    <source>
        <dbReference type="Proteomes" id="UP000007934"/>
    </source>
</evidence>
<keyword evidence="7 14" id="KW-0812">Transmembrane</keyword>
<evidence type="ECO:0000256" key="14">
    <source>
        <dbReference type="SAM" id="Phobius"/>
    </source>
</evidence>
<evidence type="ECO:0000256" key="11">
    <source>
        <dbReference type="ARBA" id="ARBA00022989"/>
    </source>
</evidence>
<dbReference type="PANTHER" id="PTHR30627">
    <property type="entry name" value="PEPTIDOGLYCAN D,D-TRANSPEPTIDASE"/>
    <property type="match status" value="1"/>
</dbReference>
<evidence type="ECO:0000256" key="10">
    <source>
        <dbReference type="ARBA" id="ARBA00022984"/>
    </source>
</evidence>
<dbReference type="InterPro" id="IPR012338">
    <property type="entry name" value="Beta-lactam/transpept-like"/>
</dbReference>
<dbReference type="GO" id="GO:0009252">
    <property type="term" value="P:peptidoglycan biosynthetic process"/>
    <property type="evidence" value="ECO:0007669"/>
    <property type="project" value="UniProtKB-KW"/>
</dbReference>
<dbReference type="Gene3D" id="3.30.1390.30">
    <property type="entry name" value="Penicillin-binding protein 2a, domain 3"/>
    <property type="match status" value="1"/>
</dbReference>
<keyword evidence="11 14" id="KW-1133">Transmembrane helix</keyword>
<evidence type="ECO:0000313" key="17">
    <source>
        <dbReference type="EMBL" id="CBY82852.1"/>
    </source>
</evidence>
<gene>
    <name evidence="17" type="primary">pbpC</name>
    <name evidence="17" type="ordered locus">Hfelis_07680</name>
</gene>
<dbReference type="InterPro" id="IPR050515">
    <property type="entry name" value="Beta-lactam/transpept"/>
</dbReference>
<protein>
    <submittedName>
        <fullName evidence="17">Penicillin-binding protein 2</fullName>
    </submittedName>
</protein>
<dbReference type="GO" id="GO:0008658">
    <property type="term" value="F:penicillin binding"/>
    <property type="evidence" value="ECO:0007669"/>
    <property type="project" value="InterPro"/>
</dbReference>
<dbReference type="Gene3D" id="3.40.710.10">
    <property type="entry name" value="DD-peptidase/beta-lactamase superfamily"/>
    <property type="match status" value="1"/>
</dbReference>
<feature type="domain" description="Penicillin-binding protein dimerisation" evidence="16">
    <location>
        <begin position="50"/>
        <end position="219"/>
    </location>
</feature>
<dbReference type="InterPro" id="IPR017790">
    <property type="entry name" value="Penicillin-binding_protein_2"/>
</dbReference>
<evidence type="ECO:0000256" key="8">
    <source>
        <dbReference type="ARBA" id="ARBA00022801"/>
    </source>
</evidence>
<evidence type="ECO:0000256" key="1">
    <source>
        <dbReference type="ARBA" id="ARBA00004167"/>
    </source>
</evidence>
<evidence type="ECO:0000256" key="3">
    <source>
        <dbReference type="ARBA" id="ARBA00022475"/>
    </source>
</evidence>
<dbReference type="HOGENOM" id="CLU_009289_1_2_7"/>
<proteinExistence type="predicted"/>
<dbReference type="InterPro" id="IPR005311">
    <property type="entry name" value="PBP_dimer"/>
</dbReference>
<evidence type="ECO:0000256" key="7">
    <source>
        <dbReference type="ARBA" id="ARBA00022692"/>
    </source>
</evidence>
<dbReference type="GeneID" id="36133756"/>
<keyword evidence="4" id="KW-0997">Cell inner membrane</keyword>
<evidence type="ECO:0000256" key="5">
    <source>
        <dbReference type="ARBA" id="ARBA00022645"/>
    </source>
</evidence>
<comment type="subcellular location">
    <subcellularLocation>
        <location evidence="2">Cell membrane</location>
    </subcellularLocation>
    <subcellularLocation>
        <location evidence="1">Membrane</location>
        <topology evidence="1">Single-pass membrane protein</topology>
    </subcellularLocation>
</comment>
<dbReference type="NCBIfam" id="TIGR03423">
    <property type="entry name" value="pbp2_mrdA"/>
    <property type="match status" value="1"/>
</dbReference>
<dbReference type="KEGG" id="hfe:HFELIS_07680"/>
<sequence length="590" mass="65705">MQGFKMRFVMGLLGLVWAVLIFKIFILTIKTNDYFEQLALRNMTKKEILVPTRGIIMDRNHELLAINQLGFSIALAPGLKSSVVEDKLEILERYFPDLDKDDALDNYQKQNSRYNHNAIPILDFVSYPAMQTLYAKLLQIPEISINAANKRHYPNNALASHVIGYLGAADTKDIAANPTSQYTHTIGKTGLEKEYNDLLQGELGYKIVSVNALNQELEVLESKEPKTNNNLVLSLDKRLQLKADTLFADKRGAIIVMDVRNGEILVAGSYPEYNLNHFIGGISVSEWKNLQDDPGNPLLNRLINGLYPPGSVVKMGTGLSFLENLPMNENTFISTPGYIEVGKRKFRDWKAGGHGESNLYKAIKESVDVYFYKYALDLPIEKLAKTFGQMGFGKKSGVDLPNEFVGILPDPSWKMKRFGTTWSVGDTLITSIGQGSFLTTPLQVANYTALLASGKLPTPHFYLEGDFKPKDVLDSFQKSKLPALRKGMYEACSQQGGTAYKSTRGVKVSLACKTGTAQVVAIDQNTMTRIKESQMEYSQRSHAWITAFLPYEKPQYAITILVEHGQGGSKNGPLLKEMANALVDLGYVQP</sequence>
<dbReference type="GO" id="GO:0071972">
    <property type="term" value="F:peptidoglycan L,D-transpeptidase activity"/>
    <property type="evidence" value="ECO:0007669"/>
    <property type="project" value="TreeGrafter"/>
</dbReference>
<evidence type="ECO:0000256" key="12">
    <source>
        <dbReference type="ARBA" id="ARBA00023136"/>
    </source>
</evidence>
<feature type="domain" description="Penicillin-binding protein transpeptidase" evidence="15">
    <location>
        <begin position="252"/>
        <end position="578"/>
    </location>
</feature>
<reference evidence="17 18" key="1">
    <citation type="journal article" date="2011" name="Genome Biol. Evol.">
        <title>Comparative whole genome sequence analysis of the carcinogenic bacterial model pathogen Helicobacter felis.</title>
        <authorList>
            <person name="Arnold I.C."/>
            <person name="Zigova Z."/>
            <person name="Holden M."/>
            <person name="Lawley T.D."/>
            <person name="Rad R."/>
            <person name="Dougan G."/>
            <person name="Falkow S."/>
            <person name="Bentley S.D."/>
            <person name="Muller A."/>
        </authorList>
    </citation>
    <scope>NUCLEOTIDE SEQUENCE [LARGE SCALE GENOMIC DNA]</scope>
    <source>
        <strain evidence="18">ATCC 49179 / CCUG 28539 / NCTC 12436 / CS1</strain>
    </source>
</reference>
<name>E7ABH3_HELFC</name>
<dbReference type="OrthoDB" id="9766847at2"/>
<dbReference type="InterPro" id="IPR001460">
    <property type="entry name" value="PCN-bd_Tpept"/>
</dbReference>
<keyword evidence="18" id="KW-1185">Reference proteome</keyword>
<evidence type="ECO:0000259" key="15">
    <source>
        <dbReference type="Pfam" id="PF00905"/>
    </source>
</evidence>
<keyword evidence="10" id="KW-0573">Peptidoglycan synthesis</keyword>
<dbReference type="SUPFAM" id="SSF56519">
    <property type="entry name" value="Penicillin binding protein dimerisation domain"/>
    <property type="match status" value="1"/>
</dbReference>
<dbReference type="EMBL" id="FQ670179">
    <property type="protein sequence ID" value="CBY82852.1"/>
    <property type="molecule type" value="Genomic_DNA"/>
</dbReference>
<keyword evidence="9" id="KW-0133">Cell shape</keyword>
<dbReference type="GO" id="GO:0005886">
    <property type="term" value="C:plasma membrane"/>
    <property type="evidence" value="ECO:0007669"/>
    <property type="project" value="UniProtKB-SubCell"/>
</dbReference>
<keyword evidence="13" id="KW-0961">Cell wall biogenesis/degradation</keyword>